<dbReference type="Proteomes" id="UP001139461">
    <property type="component" value="Unassembled WGS sequence"/>
</dbReference>
<keyword evidence="3" id="KW-1185">Reference proteome</keyword>
<keyword evidence="1" id="KW-0812">Transmembrane</keyword>
<gene>
    <name evidence="2" type="ORF">K8089_01340</name>
</gene>
<dbReference type="RefSeq" id="WP_237601468.1">
    <property type="nucleotide sequence ID" value="NZ_JAIRBA010000002.1"/>
</dbReference>
<protein>
    <submittedName>
        <fullName evidence="2">Uncharacterized protein</fullName>
    </submittedName>
</protein>
<keyword evidence="1" id="KW-1133">Transmembrane helix</keyword>
<reference evidence="2" key="1">
    <citation type="submission" date="2021-09" db="EMBL/GenBank/DDBJ databases">
        <title>Genome of Aequorivita sp. strain F47161.</title>
        <authorList>
            <person name="Wang Y."/>
        </authorList>
    </citation>
    <scope>NUCLEOTIDE SEQUENCE</scope>
    <source>
        <strain evidence="2">F47161</strain>
    </source>
</reference>
<evidence type="ECO:0000256" key="1">
    <source>
        <dbReference type="SAM" id="Phobius"/>
    </source>
</evidence>
<sequence length="65" mass="7103">MKILIYIMLALAAGLVVFNITKLDFENLLIGDSAVAFICTLAGFCAMLLLTILLISKRIEAQSKK</sequence>
<feature type="transmembrane region" description="Helical" evidence="1">
    <location>
        <begin position="34"/>
        <end position="55"/>
    </location>
</feature>
<evidence type="ECO:0000313" key="3">
    <source>
        <dbReference type="Proteomes" id="UP001139461"/>
    </source>
</evidence>
<accession>A0A9X1U1L8</accession>
<dbReference type="AlphaFoldDB" id="A0A9X1U1L8"/>
<proteinExistence type="predicted"/>
<evidence type="ECO:0000313" key="2">
    <source>
        <dbReference type="EMBL" id="MCG2417648.1"/>
    </source>
</evidence>
<keyword evidence="1" id="KW-0472">Membrane</keyword>
<dbReference type="EMBL" id="JAIRBA010000002">
    <property type="protein sequence ID" value="MCG2417648.1"/>
    <property type="molecule type" value="Genomic_DNA"/>
</dbReference>
<comment type="caution">
    <text evidence="2">The sequence shown here is derived from an EMBL/GenBank/DDBJ whole genome shotgun (WGS) entry which is preliminary data.</text>
</comment>
<organism evidence="2 3">
    <name type="scientific">Aequorivita vitellina</name>
    <dbReference type="NCBI Taxonomy" id="2874475"/>
    <lineage>
        <taxon>Bacteria</taxon>
        <taxon>Pseudomonadati</taxon>
        <taxon>Bacteroidota</taxon>
        <taxon>Flavobacteriia</taxon>
        <taxon>Flavobacteriales</taxon>
        <taxon>Flavobacteriaceae</taxon>
        <taxon>Aequorivita</taxon>
    </lineage>
</organism>
<name>A0A9X1U1L8_9FLAO</name>